<dbReference type="EMBL" id="CP023067">
    <property type="protein sequence ID" value="ASY63590.1"/>
    <property type="molecule type" value="Genomic_DNA"/>
</dbReference>
<keyword evidence="2" id="KW-1185">Reference proteome</keyword>
<sequence length="70" mass="8331">MQELEFTYEGLIRNTKKRERFFRLYDLIINDLMRDGYIQAARTRALHRKAIADDIKEAFGIEVPDLVITQ</sequence>
<evidence type="ECO:0000313" key="1">
    <source>
        <dbReference type="EMBL" id="ASY63590.1"/>
    </source>
</evidence>
<accession>A0A249PCA9</accession>
<reference evidence="1 2" key="1">
    <citation type="submission" date="2017-08" db="EMBL/GenBank/DDBJ databases">
        <title>Multipartite genome sequences of Sinorhizobium species nodulating soybeans.</title>
        <authorList>
            <person name="Tian C.F."/>
        </authorList>
    </citation>
    <scope>NUCLEOTIDE SEQUENCE [LARGE SCALE GENOMIC DNA]</scope>
    <source>
        <strain evidence="1 2">CCBAU 05684</strain>
    </source>
</reference>
<evidence type="ECO:0000313" key="2">
    <source>
        <dbReference type="Proteomes" id="UP000217211"/>
    </source>
</evidence>
<protein>
    <submittedName>
        <fullName evidence="1">Uncharacterized protein</fullName>
    </submittedName>
</protein>
<proteinExistence type="predicted"/>
<dbReference type="KEGG" id="esj:SJ05684_c21490"/>
<organism evidence="1 2">
    <name type="scientific">Sinorhizobium sojae CCBAU 05684</name>
    <dbReference type="NCBI Taxonomy" id="716928"/>
    <lineage>
        <taxon>Bacteria</taxon>
        <taxon>Pseudomonadati</taxon>
        <taxon>Pseudomonadota</taxon>
        <taxon>Alphaproteobacteria</taxon>
        <taxon>Hyphomicrobiales</taxon>
        <taxon>Rhizobiaceae</taxon>
        <taxon>Sinorhizobium/Ensifer group</taxon>
        <taxon>Sinorhizobium</taxon>
    </lineage>
</organism>
<dbReference type="STRING" id="716928.GCA_000261485_00282"/>
<dbReference type="AlphaFoldDB" id="A0A249PCA9"/>
<name>A0A249PCA9_9HYPH</name>
<dbReference type="Proteomes" id="UP000217211">
    <property type="component" value="Chromosome"/>
</dbReference>
<dbReference type="RefSeq" id="WP_034851003.1">
    <property type="nucleotide sequence ID" value="NZ_AJQT01000008.1"/>
</dbReference>
<gene>
    <name evidence="1" type="ORF">SJ05684_c21490</name>
</gene>